<feature type="region of interest" description="Disordered" evidence="1">
    <location>
        <begin position="1"/>
        <end position="60"/>
    </location>
</feature>
<organism evidence="2 3">
    <name type="scientific">Gordonibacter faecis</name>
    <dbReference type="NCBI Taxonomy" id="3047475"/>
    <lineage>
        <taxon>Bacteria</taxon>
        <taxon>Bacillati</taxon>
        <taxon>Actinomycetota</taxon>
        <taxon>Coriobacteriia</taxon>
        <taxon>Eggerthellales</taxon>
        <taxon>Eggerthellaceae</taxon>
        <taxon>Gordonibacter</taxon>
    </lineage>
</organism>
<reference evidence="2 3" key="1">
    <citation type="submission" date="2023-05" db="EMBL/GenBank/DDBJ databases">
        <title>Gordonibacter KGMB12511T sp. nov., isolated from faeces of healthy Korean.</title>
        <authorList>
            <person name="Kim H.S."/>
            <person name="Kim J.-S."/>
            <person name="Suh M.K."/>
            <person name="Eom M.K."/>
            <person name="Do H.E."/>
            <person name="Lee J.-S."/>
        </authorList>
    </citation>
    <scope>NUCLEOTIDE SEQUENCE [LARGE SCALE GENOMIC DNA]</scope>
    <source>
        <strain evidence="2 3">KGMB12511</strain>
    </source>
</reference>
<keyword evidence="3" id="KW-1185">Reference proteome</keyword>
<dbReference type="RefSeq" id="WP_283833155.1">
    <property type="nucleotide sequence ID" value="NZ_JASJEU010000025.1"/>
</dbReference>
<evidence type="ECO:0000313" key="2">
    <source>
        <dbReference type="EMBL" id="MDJ1651803.1"/>
    </source>
</evidence>
<dbReference type="Proteomes" id="UP001232750">
    <property type="component" value="Unassembled WGS sequence"/>
</dbReference>
<dbReference type="EMBL" id="JASJEU010000025">
    <property type="protein sequence ID" value="MDJ1651803.1"/>
    <property type="molecule type" value="Genomic_DNA"/>
</dbReference>
<proteinExistence type="predicted"/>
<sequence length="60" mass="6200">MSDGKGNTYAEDSDGNSYFFSEDGGSVATDNKGNAIADTDGDGKGDKKSTDGGKTWKDVD</sequence>
<evidence type="ECO:0000313" key="3">
    <source>
        <dbReference type="Proteomes" id="UP001232750"/>
    </source>
</evidence>
<feature type="compositionally biased region" description="Basic and acidic residues" evidence="1">
    <location>
        <begin position="41"/>
        <end position="60"/>
    </location>
</feature>
<accession>A0ABT7DQJ0</accession>
<protein>
    <submittedName>
        <fullName evidence="2">Uncharacterized protein</fullName>
    </submittedName>
</protein>
<gene>
    <name evidence="2" type="ORF">QNJ86_13410</name>
</gene>
<name>A0ABT7DQJ0_9ACTN</name>
<evidence type="ECO:0000256" key="1">
    <source>
        <dbReference type="SAM" id="MobiDB-lite"/>
    </source>
</evidence>
<comment type="caution">
    <text evidence="2">The sequence shown here is derived from an EMBL/GenBank/DDBJ whole genome shotgun (WGS) entry which is preliminary data.</text>
</comment>